<dbReference type="SUPFAM" id="SSF52317">
    <property type="entry name" value="Class I glutamine amidotransferase-like"/>
    <property type="match status" value="1"/>
</dbReference>
<evidence type="ECO:0000256" key="3">
    <source>
        <dbReference type="ARBA" id="ARBA00012291"/>
    </source>
</evidence>
<organism evidence="18 19">
    <name type="scientific">Candidatus Daviesbacteria bacterium RIFCSPLOWO2_01_FULL_40_24</name>
    <dbReference type="NCBI Taxonomy" id="1797787"/>
    <lineage>
        <taxon>Bacteria</taxon>
        <taxon>Candidatus Daviesiibacteriota</taxon>
    </lineage>
</organism>
<dbReference type="NCBIfam" id="NF003792">
    <property type="entry name" value="PRK05380.1"/>
    <property type="match status" value="1"/>
</dbReference>
<dbReference type="AlphaFoldDB" id="A0A1F5MJL0"/>
<evidence type="ECO:0000256" key="6">
    <source>
        <dbReference type="ARBA" id="ARBA00022741"/>
    </source>
</evidence>
<keyword evidence="8" id="KW-0460">Magnesium</keyword>
<dbReference type="InterPro" id="IPR017456">
    <property type="entry name" value="CTP_synthase_N"/>
</dbReference>
<comment type="catalytic activity">
    <reaction evidence="11">
        <text>UTP + L-glutamine + ATP + H2O = CTP + L-glutamate + ADP + phosphate + 2 H(+)</text>
        <dbReference type="Rhea" id="RHEA:26426"/>
        <dbReference type="ChEBI" id="CHEBI:15377"/>
        <dbReference type="ChEBI" id="CHEBI:15378"/>
        <dbReference type="ChEBI" id="CHEBI:29985"/>
        <dbReference type="ChEBI" id="CHEBI:30616"/>
        <dbReference type="ChEBI" id="CHEBI:37563"/>
        <dbReference type="ChEBI" id="CHEBI:43474"/>
        <dbReference type="ChEBI" id="CHEBI:46398"/>
        <dbReference type="ChEBI" id="CHEBI:58359"/>
        <dbReference type="ChEBI" id="CHEBI:456216"/>
        <dbReference type="EC" id="6.3.4.2"/>
    </reaction>
</comment>
<dbReference type="EC" id="6.3.4.2" evidence="3"/>
<sequence>MKYIFVSGGVISGIGKGIAAASIGLLLKSAGFKVSVIKMDPYLNVDAGTMNPLAHGETFVLDDGKETDQDLGHYERFMNESLDSSNIATQGSIYLSVIQKERNLEYDGDYVDIHNVTQEIIDRIHQAGRNKNADIVLVEIGGTTGEYQNVLFLEANRLLKLKKHDDVIHIHISYLPIPRTLGEMKSKPVQMSVKELNSVGIQPDILLARAEVAIDAPRIKRLSFNTGIEAEDIIAAPDVDNIYNIPLNFEEGNLTDRILKKLKLKRKKNNLKLWRDFVKKAEKADKVVKIGIVGKYFTSGSGVLTDSYISVIEAIKHASFTLGYKPEVVWLDSGKVEKNPELLQGYQGIIVPGGFGARDIEGKILTVKYCRENNLPYFGLCYGLQMAVIEYARNVLGYLGANSTEIDPDTKYPVVHVMTDQQKKLLKKDYGGTMRLGAWECKLKTGTLVRKLYGRPKISERHRHRFEFNNDFLKEFLKNGLAISGTSPDGKLVEIIELKKHPFFVGTQFHPELKSRPLNPHPLFLGFIQAASKVHLPT</sequence>
<dbReference type="InterPro" id="IPR004468">
    <property type="entry name" value="CTP_synthase"/>
</dbReference>
<name>A0A1F5MJL0_9BACT</name>
<dbReference type="Gene3D" id="3.40.50.880">
    <property type="match status" value="1"/>
</dbReference>
<feature type="domain" description="CTP synthase N-terminal" evidence="17">
    <location>
        <begin position="2"/>
        <end position="264"/>
    </location>
</feature>
<dbReference type="FunFam" id="3.40.50.300:FF:000009">
    <property type="entry name" value="CTP synthase"/>
    <property type="match status" value="1"/>
</dbReference>
<evidence type="ECO:0000256" key="7">
    <source>
        <dbReference type="ARBA" id="ARBA00022840"/>
    </source>
</evidence>
<evidence type="ECO:0000256" key="12">
    <source>
        <dbReference type="ARBA" id="ARBA00070745"/>
    </source>
</evidence>
<proteinExistence type="inferred from homology"/>
<keyword evidence="5" id="KW-0479">Metal-binding</keyword>
<dbReference type="Proteomes" id="UP000178017">
    <property type="component" value="Unassembled WGS sequence"/>
</dbReference>
<evidence type="ECO:0000313" key="18">
    <source>
        <dbReference type="EMBL" id="OGE65551.1"/>
    </source>
</evidence>
<evidence type="ECO:0000256" key="9">
    <source>
        <dbReference type="ARBA" id="ARBA00022962"/>
    </source>
</evidence>
<dbReference type="PANTHER" id="PTHR11550">
    <property type="entry name" value="CTP SYNTHASE"/>
    <property type="match status" value="1"/>
</dbReference>
<keyword evidence="10" id="KW-0665">Pyrimidine biosynthesis</keyword>
<comment type="caution">
    <text evidence="18">The sequence shown here is derived from an EMBL/GenBank/DDBJ whole genome shotgun (WGS) entry which is preliminary data.</text>
</comment>
<dbReference type="NCBIfam" id="TIGR00337">
    <property type="entry name" value="PyrG"/>
    <property type="match status" value="1"/>
</dbReference>
<dbReference type="Pfam" id="PF00117">
    <property type="entry name" value="GATase"/>
    <property type="match status" value="1"/>
</dbReference>
<evidence type="ECO:0000256" key="11">
    <source>
        <dbReference type="ARBA" id="ARBA00047781"/>
    </source>
</evidence>
<dbReference type="InterPro" id="IPR029062">
    <property type="entry name" value="Class_I_gatase-like"/>
</dbReference>
<dbReference type="PANTHER" id="PTHR11550:SF0">
    <property type="entry name" value="CTP SYNTHASE-RELATED"/>
    <property type="match status" value="1"/>
</dbReference>
<keyword evidence="7" id="KW-0067">ATP-binding</keyword>
<evidence type="ECO:0000256" key="1">
    <source>
        <dbReference type="ARBA" id="ARBA00005171"/>
    </source>
</evidence>
<evidence type="ECO:0000256" key="10">
    <source>
        <dbReference type="ARBA" id="ARBA00022975"/>
    </source>
</evidence>
<keyword evidence="6" id="KW-0547">Nucleotide-binding</keyword>
<dbReference type="GO" id="GO:0046872">
    <property type="term" value="F:metal ion binding"/>
    <property type="evidence" value="ECO:0007669"/>
    <property type="project" value="UniProtKB-KW"/>
</dbReference>
<reference evidence="18 19" key="1">
    <citation type="journal article" date="2016" name="Nat. Commun.">
        <title>Thousands of microbial genomes shed light on interconnected biogeochemical processes in an aquifer system.</title>
        <authorList>
            <person name="Anantharaman K."/>
            <person name="Brown C.T."/>
            <person name="Hug L.A."/>
            <person name="Sharon I."/>
            <person name="Castelle C.J."/>
            <person name="Probst A.J."/>
            <person name="Thomas B.C."/>
            <person name="Singh A."/>
            <person name="Wilkins M.J."/>
            <person name="Karaoz U."/>
            <person name="Brodie E.L."/>
            <person name="Williams K.H."/>
            <person name="Hubbard S.S."/>
            <person name="Banfield J.F."/>
        </authorList>
    </citation>
    <scope>NUCLEOTIDE SEQUENCE [LARGE SCALE GENOMIC DNA]</scope>
</reference>
<dbReference type="GO" id="GO:0044210">
    <property type="term" value="P:'de novo' CTP biosynthetic process"/>
    <property type="evidence" value="ECO:0007669"/>
    <property type="project" value="UniProtKB-UniPathway"/>
</dbReference>
<gene>
    <name evidence="18" type="ORF">A3B49_01925</name>
</gene>
<comment type="pathway">
    <text evidence="1">Pyrimidine metabolism; CTP biosynthesis via de novo pathway; CTP from UDP: step 2/2.</text>
</comment>
<comment type="similarity">
    <text evidence="2">Belongs to the CTP synthase family.</text>
</comment>
<dbReference type="GO" id="GO:0097268">
    <property type="term" value="C:cytoophidium"/>
    <property type="evidence" value="ECO:0007669"/>
    <property type="project" value="UniProtKB-ARBA"/>
</dbReference>
<dbReference type="PROSITE" id="PS51273">
    <property type="entry name" value="GATASE_TYPE_1"/>
    <property type="match status" value="1"/>
</dbReference>
<dbReference type="SUPFAM" id="SSF52540">
    <property type="entry name" value="P-loop containing nucleoside triphosphate hydrolases"/>
    <property type="match status" value="1"/>
</dbReference>
<evidence type="ECO:0000259" key="17">
    <source>
        <dbReference type="Pfam" id="PF06418"/>
    </source>
</evidence>
<keyword evidence="4" id="KW-0436">Ligase</keyword>
<evidence type="ECO:0000256" key="2">
    <source>
        <dbReference type="ARBA" id="ARBA00007533"/>
    </source>
</evidence>
<evidence type="ECO:0000256" key="14">
    <source>
        <dbReference type="ARBA" id="ARBA00079941"/>
    </source>
</evidence>
<evidence type="ECO:0000256" key="15">
    <source>
        <dbReference type="ARBA" id="ARBA00083191"/>
    </source>
</evidence>
<dbReference type="GO" id="GO:0005524">
    <property type="term" value="F:ATP binding"/>
    <property type="evidence" value="ECO:0007669"/>
    <property type="project" value="UniProtKB-KW"/>
</dbReference>
<evidence type="ECO:0000256" key="4">
    <source>
        <dbReference type="ARBA" id="ARBA00022598"/>
    </source>
</evidence>
<accession>A0A1F5MJL0</accession>
<dbReference type="Pfam" id="PF06418">
    <property type="entry name" value="CTP_synth_N"/>
    <property type="match status" value="1"/>
</dbReference>
<dbReference type="FunFam" id="3.40.50.880:FF:000002">
    <property type="entry name" value="CTP synthase"/>
    <property type="match status" value="1"/>
</dbReference>
<dbReference type="CDD" id="cd01746">
    <property type="entry name" value="GATase1_CTP_Synthase"/>
    <property type="match status" value="1"/>
</dbReference>
<dbReference type="UniPathway" id="UPA00159">
    <property type="reaction ID" value="UER00277"/>
</dbReference>
<evidence type="ECO:0000256" key="8">
    <source>
        <dbReference type="ARBA" id="ARBA00022842"/>
    </source>
</evidence>
<dbReference type="GO" id="GO:0003883">
    <property type="term" value="F:CTP synthase activity"/>
    <property type="evidence" value="ECO:0007669"/>
    <property type="project" value="UniProtKB-EC"/>
</dbReference>
<evidence type="ECO:0000256" key="13">
    <source>
        <dbReference type="ARBA" id="ARBA00075170"/>
    </source>
</evidence>
<feature type="domain" description="Glutamine amidotransferase" evidence="16">
    <location>
        <begin position="303"/>
        <end position="529"/>
    </location>
</feature>
<dbReference type="GO" id="GO:0042802">
    <property type="term" value="F:identical protein binding"/>
    <property type="evidence" value="ECO:0007669"/>
    <property type="project" value="TreeGrafter"/>
</dbReference>
<protein>
    <recommendedName>
        <fullName evidence="12">CTP synthase</fullName>
        <ecNumber evidence="3">6.3.4.2</ecNumber>
    </recommendedName>
    <alternativeName>
        <fullName evidence="14">Cytidine 5'-triphosphate synthase</fullName>
    </alternativeName>
    <alternativeName>
        <fullName evidence="15">Cytidine triphosphate synthetase</fullName>
    </alternativeName>
    <alternativeName>
        <fullName evidence="13">UTP--ammonia ligase</fullName>
    </alternativeName>
</protein>
<dbReference type="Gene3D" id="3.40.50.300">
    <property type="entry name" value="P-loop containing nucleotide triphosphate hydrolases"/>
    <property type="match status" value="1"/>
</dbReference>
<dbReference type="InterPro" id="IPR033828">
    <property type="entry name" value="GATase1_CTP_Synthase"/>
</dbReference>
<dbReference type="InterPro" id="IPR027417">
    <property type="entry name" value="P-loop_NTPase"/>
</dbReference>
<evidence type="ECO:0000259" key="16">
    <source>
        <dbReference type="Pfam" id="PF00117"/>
    </source>
</evidence>
<dbReference type="InterPro" id="IPR017926">
    <property type="entry name" value="GATASE"/>
</dbReference>
<evidence type="ECO:0000256" key="5">
    <source>
        <dbReference type="ARBA" id="ARBA00022723"/>
    </source>
</evidence>
<dbReference type="EMBL" id="MFDO01000016">
    <property type="protein sequence ID" value="OGE65551.1"/>
    <property type="molecule type" value="Genomic_DNA"/>
</dbReference>
<keyword evidence="9" id="KW-0315">Glutamine amidotransferase</keyword>
<dbReference type="GO" id="GO:0019856">
    <property type="term" value="P:pyrimidine nucleobase biosynthetic process"/>
    <property type="evidence" value="ECO:0007669"/>
    <property type="project" value="TreeGrafter"/>
</dbReference>
<evidence type="ECO:0000313" key="19">
    <source>
        <dbReference type="Proteomes" id="UP000178017"/>
    </source>
</evidence>